<protein>
    <submittedName>
        <fullName evidence="6">IclR family transcriptional regulator</fullName>
    </submittedName>
</protein>
<dbReference type="PANTHER" id="PTHR30136">
    <property type="entry name" value="HELIX-TURN-HELIX TRANSCRIPTIONAL REGULATOR, ICLR FAMILY"/>
    <property type="match status" value="1"/>
</dbReference>
<dbReference type="Proteomes" id="UP000244989">
    <property type="component" value="Unassembled WGS sequence"/>
</dbReference>
<dbReference type="InterPro" id="IPR050707">
    <property type="entry name" value="HTH_MetabolicPath_Reg"/>
</dbReference>
<dbReference type="RefSeq" id="WP_108432612.1">
    <property type="nucleotide sequence ID" value="NZ_CP026947.1"/>
</dbReference>
<dbReference type="EMBL" id="QEEZ01000009">
    <property type="protein sequence ID" value="PWC01730.1"/>
    <property type="molecule type" value="Genomic_DNA"/>
</dbReference>
<dbReference type="InterPro" id="IPR036390">
    <property type="entry name" value="WH_DNA-bd_sf"/>
</dbReference>
<evidence type="ECO:0000259" key="4">
    <source>
        <dbReference type="PROSITE" id="PS51077"/>
    </source>
</evidence>
<feature type="domain" description="IclR-ED" evidence="5">
    <location>
        <begin position="70"/>
        <end position="255"/>
    </location>
</feature>
<dbReference type="PROSITE" id="PS51078">
    <property type="entry name" value="ICLR_ED"/>
    <property type="match status" value="1"/>
</dbReference>
<feature type="domain" description="HTH iclR-type" evidence="4">
    <location>
        <begin position="16"/>
        <end position="76"/>
    </location>
</feature>
<reference evidence="7" key="1">
    <citation type="submission" date="2018-04" db="EMBL/GenBank/DDBJ databases">
        <authorList>
            <person name="Liu S."/>
            <person name="Wang Z."/>
            <person name="Li J."/>
        </authorList>
    </citation>
    <scope>NUCLEOTIDE SEQUENCE [LARGE SCALE GENOMIC DNA]</scope>
    <source>
        <strain evidence="7">2189</strain>
    </source>
</reference>
<dbReference type="SMART" id="SM00346">
    <property type="entry name" value="HTH_ICLR"/>
    <property type="match status" value="1"/>
</dbReference>
<dbReference type="InterPro" id="IPR005471">
    <property type="entry name" value="Tscrpt_reg_IclR_N"/>
</dbReference>
<keyword evidence="3" id="KW-0804">Transcription</keyword>
<accession>A0A2U1T6U1</accession>
<dbReference type="AlphaFoldDB" id="A0A2U1T6U1"/>
<evidence type="ECO:0000313" key="7">
    <source>
        <dbReference type="Proteomes" id="UP000244989"/>
    </source>
</evidence>
<keyword evidence="1" id="KW-0805">Transcription regulation</keyword>
<dbReference type="InterPro" id="IPR029016">
    <property type="entry name" value="GAF-like_dom_sf"/>
</dbReference>
<organism evidence="6 7">
    <name type="scientific">Corynebacterium yudongzhengii</name>
    <dbReference type="NCBI Taxonomy" id="2080740"/>
    <lineage>
        <taxon>Bacteria</taxon>
        <taxon>Bacillati</taxon>
        <taxon>Actinomycetota</taxon>
        <taxon>Actinomycetes</taxon>
        <taxon>Mycobacteriales</taxon>
        <taxon>Corynebacteriaceae</taxon>
        <taxon>Corynebacterium</taxon>
    </lineage>
</organism>
<evidence type="ECO:0000259" key="5">
    <source>
        <dbReference type="PROSITE" id="PS51078"/>
    </source>
</evidence>
<comment type="caution">
    <text evidence="6">The sequence shown here is derived from an EMBL/GenBank/DDBJ whole genome shotgun (WGS) entry which is preliminary data.</text>
</comment>
<evidence type="ECO:0000313" key="6">
    <source>
        <dbReference type="EMBL" id="PWC01730.1"/>
    </source>
</evidence>
<evidence type="ECO:0000256" key="1">
    <source>
        <dbReference type="ARBA" id="ARBA00023015"/>
    </source>
</evidence>
<gene>
    <name evidence="6" type="ORF">DF222_06280</name>
</gene>
<dbReference type="InterPro" id="IPR014757">
    <property type="entry name" value="Tscrpt_reg_IclR_C"/>
</dbReference>
<dbReference type="GO" id="GO:0003677">
    <property type="term" value="F:DNA binding"/>
    <property type="evidence" value="ECO:0007669"/>
    <property type="project" value="UniProtKB-KW"/>
</dbReference>
<dbReference type="InterPro" id="IPR036388">
    <property type="entry name" value="WH-like_DNA-bd_sf"/>
</dbReference>
<dbReference type="GO" id="GO:0003700">
    <property type="term" value="F:DNA-binding transcription factor activity"/>
    <property type="evidence" value="ECO:0007669"/>
    <property type="project" value="TreeGrafter"/>
</dbReference>
<dbReference type="KEGG" id="cyz:C3B44_07760"/>
<dbReference type="SUPFAM" id="SSF55781">
    <property type="entry name" value="GAF domain-like"/>
    <property type="match status" value="1"/>
</dbReference>
<proteinExistence type="predicted"/>
<dbReference type="Pfam" id="PF09339">
    <property type="entry name" value="HTH_IclR"/>
    <property type="match status" value="1"/>
</dbReference>
<keyword evidence="2" id="KW-0238">DNA-binding</keyword>
<keyword evidence="7" id="KW-1185">Reference proteome</keyword>
<name>A0A2U1T6U1_9CORY</name>
<evidence type="ECO:0000256" key="3">
    <source>
        <dbReference type="ARBA" id="ARBA00023163"/>
    </source>
</evidence>
<dbReference type="PROSITE" id="PS51077">
    <property type="entry name" value="HTH_ICLR"/>
    <property type="match status" value="1"/>
</dbReference>
<dbReference type="GO" id="GO:0045892">
    <property type="term" value="P:negative regulation of DNA-templated transcription"/>
    <property type="evidence" value="ECO:0007669"/>
    <property type="project" value="TreeGrafter"/>
</dbReference>
<dbReference type="Gene3D" id="1.10.10.10">
    <property type="entry name" value="Winged helix-like DNA-binding domain superfamily/Winged helix DNA-binding domain"/>
    <property type="match status" value="1"/>
</dbReference>
<dbReference type="OrthoDB" id="7274111at2"/>
<evidence type="ECO:0000256" key="2">
    <source>
        <dbReference type="ARBA" id="ARBA00023125"/>
    </source>
</evidence>
<dbReference type="PANTHER" id="PTHR30136:SF35">
    <property type="entry name" value="HTH-TYPE TRANSCRIPTIONAL REGULATOR RV1719"/>
    <property type="match status" value="1"/>
</dbReference>
<dbReference type="SUPFAM" id="SSF46785">
    <property type="entry name" value="Winged helix' DNA-binding domain"/>
    <property type="match status" value="1"/>
</dbReference>
<sequence>MIHIGPTHGPPPRDYLQSVDMALMLALLLRDEGTLTVSRAAEMLGVSQSTAHRSLAMLVYRGFAIRSEARAYLPGPSLTTSSLRPGVGHELIATAEPFMQALSTETEETSHLTVLVENKTHFLHTVDGTQSVRVGSRRGQVLPAHQNSGGLIMLAEHSASELRALYPALPDHEFDDLRRTLNRSRQHGFAINNGQYEADVSGVGACLRNDLGDTLGAVTVTAPTNRFNRVYHRCAEVLMRHVRDLNRSLQNFRPTTFS</sequence>
<dbReference type="Gene3D" id="3.30.450.40">
    <property type="match status" value="1"/>
</dbReference>
<dbReference type="Pfam" id="PF01614">
    <property type="entry name" value="IclR_C"/>
    <property type="match status" value="1"/>
</dbReference>